<comment type="caution">
    <text evidence="2">The sequence shown here is derived from an EMBL/GenBank/DDBJ whole genome shotgun (WGS) entry which is preliminary data.</text>
</comment>
<dbReference type="EMBL" id="JAVRQU010000024">
    <property type="protein sequence ID" value="KAK5690593.1"/>
    <property type="molecule type" value="Genomic_DNA"/>
</dbReference>
<name>A0AAN7ZQL0_9PEZI</name>
<gene>
    <name evidence="2" type="ORF">LTR97_012147</name>
</gene>
<reference evidence="2" key="1">
    <citation type="submission" date="2023-08" db="EMBL/GenBank/DDBJ databases">
        <title>Black Yeasts Isolated from many extreme environments.</title>
        <authorList>
            <person name="Coleine C."/>
            <person name="Stajich J.E."/>
            <person name="Selbmann L."/>
        </authorList>
    </citation>
    <scope>NUCLEOTIDE SEQUENCE</scope>
    <source>
        <strain evidence="2">CCFEE 5810</strain>
    </source>
</reference>
<proteinExistence type="predicted"/>
<protein>
    <submittedName>
        <fullName evidence="2">Uncharacterized protein</fullName>
    </submittedName>
</protein>
<dbReference type="Proteomes" id="UP001310594">
    <property type="component" value="Unassembled WGS sequence"/>
</dbReference>
<feature type="region of interest" description="Disordered" evidence="1">
    <location>
        <begin position="134"/>
        <end position="153"/>
    </location>
</feature>
<dbReference type="AlphaFoldDB" id="A0AAN7ZQL0"/>
<organism evidence="2 3">
    <name type="scientific">Elasticomyces elasticus</name>
    <dbReference type="NCBI Taxonomy" id="574655"/>
    <lineage>
        <taxon>Eukaryota</taxon>
        <taxon>Fungi</taxon>
        <taxon>Dikarya</taxon>
        <taxon>Ascomycota</taxon>
        <taxon>Pezizomycotina</taxon>
        <taxon>Dothideomycetes</taxon>
        <taxon>Dothideomycetidae</taxon>
        <taxon>Mycosphaerellales</taxon>
        <taxon>Teratosphaeriaceae</taxon>
        <taxon>Elasticomyces</taxon>
    </lineage>
</organism>
<evidence type="ECO:0000256" key="1">
    <source>
        <dbReference type="SAM" id="MobiDB-lite"/>
    </source>
</evidence>
<accession>A0AAN7ZQL0</accession>
<evidence type="ECO:0000313" key="3">
    <source>
        <dbReference type="Proteomes" id="UP001310594"/>
    </source>
</evidence>
<evidence type="ECO:0000313" key="2">
    <source>
        <dbReference type="EMBL" id="KAK5690593.1"/>
    </source>
</evidence>
<sequence>MACSANCVETLISKSGGATCPDTPPPLLLSQHIYRAMTVAAMTSHPPKHRKAILKPMLHTALQPALSALAALMPLCVQQSPPSTHHRPHHGGDSDITSIYAHSSTIYTITGLLTSCNGSLDGLTAIANSADAKEEDFRRAQKYHTMPGEGSEE</sequence>